<dbReference type="RefSeq" id="WP_036444770.1">
    <property type="nucleotide sequence ID" value="NZ_CP008748.1"/>
</dbReference>
<reference evidence="4 7" key="2">
    <citation type="submission" date="2019-03" db="EMBL/GenBank/DDBJ databases">
        <title>Genomic Encyclopedia of Archaeal and Bacterial Type Strains, Phase II (KMG-II): from individual species to whole genera.</title>
        <authorList>
            <person name="Goeker M."/>
        </authorList>
    </citation>
    <scope>NUCLEOTIDE SEQUENCE [LARGE SCALE GENOMIC DNA]</scope>
    <source>
        <strain evidence="4 7">ATCC 25591</strain>
    </source>
</reference>
<dbReference type="EMBL" id="SOCH01000003">
    <property type="protein sequence ID" value="TDU97752.1"/>
    <property type="molecule type" value="Genomic_DNA"/>
</dbReference>
<evidence type="ECO:0000313" key="6">
    <source>
        <dbReference type="Proteomes" id="UP000264882"/>
    </source>
</evidence>
<keyword evidence="1" id="KW-0732">Signal</keyword>
<reference evidence="5" key="3">
    <citation type="submission" date="2022-07" db="EMBL/GenBank/DDBJ databases">
        <title>Complete genome of Mycoplasma hyosynoviae B1.</title>
        <authorList>
            <person name="Spergser J."/>
        </authorList>
    </citation>
    <scope>NUCLEOTIDE SEQUENCE</scope>
    <source>
        <strain evidence="5">B1</strain>
    </source>
</reference>
<evidence type="ECO:0008006" key="8">
    <source>
        <dbReference type="Google" id="ProtNLM"/>
    </source>
</evidence>
<dbReference type="STRING" id="29559.NPL3_03365"/>
<reference evidence="2 6" key="1">
    <citation type="submission" date="2014-06" db="EMBL/GenBank/DDBJ databases">
        <title>The Whole Genome Sequence of Mycoplasma hyosynoviae strain ATCC 27095.</title>
        <authorList>
            <person name="Calcutt M.J."/>
            <person name="Foecking M.F."/>
        </authorList>
    </citation>
    <scope>NUCLEOTIDE SEQUENCE [LARGE SCALE GENOMIC DNA]</scope>
    <source>
        <strain evidence="2 6">M60</strain>
    </source>
</reference>
<evidence type="ECO:0000256" key="1">
    <source>
        <dbReference type="SAM" id="SignalP"/>
    </source>
</evidence>
<evidence type="ECO:0000313" key="4">
    <source>
        <dbReference type="EMBL" id="TDU97752.1"/>
    </source>
</evidence>
<dbReference type="KEGG" id="mhyv:MHSN_02730"/>
<dbReference type="Proteomes" id="UP001233782">
    <property type="component" value="Unassembled WGS sequence"/>
</dbReference>
<dbReference type="Proteomes" id="UP000294882">
    <property type="component" value="Unassembled WGS sequence"/>
</dbReference>
<gene>
    <name evidence="4" type="ORF">JN03_0264</name>
    <name evidence="2" type="ORF">MHSN_02730</name>
    <name evidence="5" type="ORF">NMG93_02940</name>
    <name evidence="3" type="ORF">QJ129_01900</name>
</gene>
<dbReference type="AlphaFoldDB" id="A0A063Y7S9"/>
<organism evidence="4 7">
    <name type="scientific">Metamycoplasma hyosynoviae</name>
    <dbReference type="NCBI Taxonomy" id="29559"/>
    <lineage>
        <taxon>Bacteria</taxon>
        <taxon>Bacillati</taxon>
        <taxon>Mycoplasmatota</taxon>
        <taxon>Mycoplasmoidales</taxon>
        <taxon>Metamycoplasmataceae</taxon>
        <taxon>Metamycoplasma</taxon>
    </lineage>
</organism>
<dbReference type="EMBL" id="CP008748">
    <property type="protein sequence ID" value="ASI54076.1"/>
    <property type="molecule type" value="Genomic_DNA"/>
</dbReference>
<dbReference type="EMBL" id="CP101127">
    <property type="protein sequence ID" value="UTO25804.1"/>
    <property type="molecule type" value="Genomic_DNA"/>
</dbReference>
<name>A0A063Y7S9_9BACT</name>
<evidence type="ECO:0000313" key="5">
    <source>
        <dbReference type="EMBL" id="UTO25804.1"/>
    </source>
</evidence>
<dbReference type="GeneID" id="75105435"/>
<dbReference type="EMBL" id="JASBCP010000002">
    <property type="protein sequence ID" value="MDI3048006.1"/>
    <property type="molecule type" value="Genomic_DNA"/>
</dbReference>
<reference evidence="3" key="4">
    <citation type="submission" date="2023-04" db="EMBL/GenBank/DDBJ databases">
        <title>Genomes of recent Mycoplasma hyosynoviae isolates 2023.</title>
        <authorList>
            <person name="Spergser J."/>
        </authorList>
    </citation>
    <scope>NUCLEOTIDE SEQUENCE</scope>
    <source>
        <strain evidence="3">SN1J23N</strain>
    </source>
</reference>
<keyword evidence="6" id="KW-1185">Reference proteome</keyword>
<sequence>MNKPKKVFLTIASIASLSALPIAAISCVRLTSMQKKVKSKILEIKKIAKEKGISESTIGIINKYTTDEEIAKLSDDQCAALILALDAVLATINK</sequence>
<accession>A0A063Y7S9</accession>
<dbReference type="Proteomes" id="UP001059349">
    <property type="component" value="Chromosome"/>
</dbReference>
<dbReference type="PROSITE" id="PS51257">
    <property type="entry name" value="PROKAR_LIPOPROTEIN"/>
    <property type="match status" value="1"/>
</dbReference>
<feature type="signal peptide" evidence="1">
    <location>
        <begin position="1"/>
        <end position="24"/>
    </location>
</feature>
<proteinExistence type="predicted"/>
<evidence type="ECO:0000313" key="2">
    <source>
        <dbReference type="EMBL" id="ASI54076.1"/>
    </source>
</evidence>
<evidence type="ECO:0000313" key="7">
    <source>
        <dbReference type="Proteomes" id="UP000294882"/>
    </source>
</evidence>
<feature type="chain" id="PRO_5011025623" description="Lipoprotein" evidence="1">
    <location>
        <begin position="25"/>
        <end position="94"/>
    </location>
</feature>
<dbReference type="Proteomes" id="UP000264882">
    <property type="component" value="Chromosome"/>
</dbReference>
<evidence type="ECO:0000313" key="3">
    <source>
        <dbReference type="EMBL" id="MDI3048006.1"/>
    </source>
</evidence>
<protein>
    <recommendedName>
        <fullName evidence="8">Lipoprotein</fullName>
    </recommendedName>
</protein>